<dbReference type="EMBL" id="KV875101">
    <property type="protein sequence ID" value="OIW25574.1"/>
    <property type="molecule type" value="Genomic_DNA"/>
</dbReference>
<dbReference type="AlphaFoldDB" id="A0A1J7IDM3"/>
<evidence type="ECO:0000313" key="1">
    <source>
        <dbReference type="EMBL" id="OIW25574.1"/>
    </source>
</evidence>
<organism evidence="1 2">
    <name type="scientific">Coniochaeta ligniaria NRRL 30616</name>
    <dbReference type="NCBI Taxonomy" id="1408157"/>
    <lineage>
        <taxon>Eukaryota</taxon>
        <taxon>Fungi</taxon>
        <taxon>Dikarya</taxon>
        <taxon>Ascomycota</taxon>
        <taxon>Pezizomycotina</taxon>
        <taxon>Sordariomycetes</taxon>
        <taxon>Sordariomycetidae</taxon>
        <taxon>Coniochaetales</taxon>
        <taxon>Coniochaetaceae</taxon>
        <taxon>Coniochaeta</taxon>
    </lineage>
</organism>
<name>A0A1J7IDM3_9PEZI</name>
<keyword evidence="2" id="KW-1185">Reference proteome</keyword>
<gene>
    <name evidence="1" type="ORF">CONLIGDRAFT_498637</name>
</gene>
<dbReference type="Proteomes" id="UP000182658">
    <property type="component" value="Unassembled WGS sequence"/>
</dbReference>
<evidence type="ECO:0000313" key="2">
    <source>
        <dbReference type="Proteomes" id="UP000182658"/>
    </source>
</evidence>
<sequence>MANNTSQGATSEVPELLYHTLLHVIDYHEDTSGYTQSTFPLGTHVTLQAAKNFAARSLQELGYEPDDFVEYAVKTPENAESWKYGDGVIVYTKAPAGQVFNVKIDTTTNTENLPAGGPGDTPKLPSESDLLHYVIQTCIDYNRDRSGAAQTVLIEGVYVHRRDALKAAKEMLAEDKSNFAQFDVQEELAEEWPFGDDVVVHAVAQTGENYTIAVRTVPGSHKKHGKKSS</sequence>
<dbReference type="InParanoid" id="A0A1J7IDM3"/>
<proteinExistence type="predicted"/>
<reference evidence="1 2" key="1">
    <citation type="submission" date="2016-10" db="EMBL/GenBank/DDBJ databases">
        <title>Draft genome sequence of Coniochaeta ligniaria NRRL30616, a lignocellulolytic fungus for bioabatement of inhibitors in plant biomass hydrolysates.</title>
        <authorList>
            <consortium name="DOE Joint Genome Institute"/>
            <person name="Jimenez D.J."/>
            <person name="Hector R.E."/>
            <person name="Riley R."/>
            <person name="Sun H."/>
            <person name="Grigoriev I.V."/>
            <person name="Van Elsas J.D."/>
            <person name="Nichols N.N."/>
        </authorList>
    </citation>
    <scope>NUCLEOTIDE SEQUENCE [LARGE SCALE GENOMIC DNA]</scope>
    <source>
        <strain evidence="1 2">NRRL 30616</strain>
    </source>
</reference>
<dbReference type="OrthoDB" id="3880401at2759"/>
<accession>A0A1J7IDM3</accession>
<protein>
    <submittedName>
        <fullName evidence="1">Uncharacterized protein</fullName>
    </submittedName>
</protein>